<keyword evidence="2" id="KW-1185">Reference proteome</keyword>
<evidence type="ECO:0000313" key="2">
    <source>
        <dbReference type="Proteomes" id="UP000270299"/>
    </source>
</evidence>
<evidence type="ECO:0000313" key="1">
    <source>
        <dbReference type="EMBL" id="RLP69046.1"/>
    </source>
</evidence>
<dbReference type="Proteomes" id="UP000270299">
    <property type="component" value="Unassembled WGS sequence"/>
</dbReference>
<gene>
    <name evidence="1" type="ORF">D9V29_12365</name>
</gene>
<proteinExistence type="predicted"/>
<organism evidence="1 2">
    <name type="scientific">Mycetocola manganoxydans</name>
    <dbReference type="NCBI Taxonomy" id="699879"/>
    <lineage>
        <taxon>Bacteria</taxon>
        <taxon>Bacillati</taxon>
        <taxon>Actinomycetota</taxon>
        <taxon>Actinomycetes</taxon>
        <taxon>Micrococcales</taxon>
        <taxon>Microbacteriaceae</taxon>
        <taxon>Mycetocola</taxon>
    </lineage>
</organism>
<accession>A0A3L6ZM13</accession>
<name>A0A3L6ZM13_9MICO</name>
<sequence length="807" mass="88954">MVRKLGQSLHDGLALTANAGEERRKSRHTPSPVLAIDNGAVLRKLGSHRTFVSQVEKGHTTPAEIVAGLKSRIEDRVREFSQVSYGLHPFDVVEALRRHEFPSDLEDYRETEDPGLSVAIELAAMLVREPVEVRASTIDFVADLGPAVERLSQLAHEIISCIDLIARHETSHGNDATAYLSSNLFSRMLMLRGNQYSHIERNHCRRFLSAPHIEVHARQALGLTYDEATIVLDASEALYSERLEAALHELNQLVDTKGADFVEPASPAGYLLRSLYAEMGRLGSFTEGDLVTATGLSPAIVRAALDLLSHPTGSVEPLKVVERIASGRDPMRGKAYLRLDQRYVLVNTAAATDRLRDTFENALKSNPRAQNSYNKWRGKQAEGIAVELLEQILGVPATYTSLKYRSKPSPSDPAPELAEADALFIFDSVALIVEVKSASFSSQARAGDPVRLVTDLRKTVGHGATQAARLEQLAREDGGVVSADGSWLDLSQIVDVHMIVVSAEELGRAAIDIDALVRSGVIPEDTLPWVVSLHDLAVIAEIDERPPAFLLYLRQRTSPQISRLFNAGDELDLYILFLRGHLWAMADPRVLAAKNPMSAHVTSGKIARYEKQPEIVVQSQTDDLAAWMYYKQGQRSTPAPRPALHANRRLLEIVDFLIEEHKPGWFEFGADLLDGGPKAQKVLASALDELLRRANADGAEHSVARGLSGHWGYSMFVATVALNGETSREGMERMGKYLLLKKYQMRAPRALGLVFSPSGQLFGAEYVGGSWKHDPDGESLLAHFKLKNQRGAALPPSAKRRTRRLRV</sequence>
<dbReference type="EMBL" id="RCUV01000017">
    <property type="protein sequence ID" value="RLP69046.1"/>
    <property type="molecule type" value="Genomic_DNA"/>
</dbReference>
<comment type="caution">
    <text evidence="1">The sequence shown here is derived from an EMBL/GenBank/DDBJ whole genome shotgun (WGS) entry which is preliminary data.</text>
</comment>
<evidence type="ECO:0008006" key="3">
    <source>
        <dbReference type="Google" id="ProtNLM"/>
    </source>
</evidence>
<protein>
    <recommendedName>
        <fullName evidence="3">NERD domain-containing protein</fullName>
    </recommendedName>
</protein>
<reference evidence="1 2" key="1">
    <citation type="submission" date="2018-10" db="EMBL/GenBank/DDBJ databases">
        <authorList>
            <person name="Li J."/>
        </authorList>
    </citation>
    <scope>NUCLEOTIDE SEQUENCE [LARGE SCALE GENOMIC DNA]</scope>
    <source>
        <strain evidence="1 2">CCTCC AB209002</strain>
    </source>
</reference>
<dbReference type="AlphaFoldDB" id="A0A3L6ZM13"/>